<dbReference type="Proteomes" id="UP000228976">
    <property type="component" value="Unassembled WGS sequence"/>
</dbReference>
<reference evidence="1 2" key="1">
    <citation type="journal article" date="2017" name="BMC Genomics">
        <title>Comparative genomic and phylogenomic analyses of the Bifidobacteriaceae family.</title>
        <authorList>
            <person name="Lugli G.A."/>
            <person name="Milani C."/>
            <person name="Turroni F."/>
            <person name="Duranti S."/>
            <person name="Mancabelli L."/>
            <person name="Mangifesta M."/>
            <person name="Ferrario C."/>
            <person name="Modesto M."/>
            <person name="Mattarelli P."/>
            <person name="Jiri K."/>
            <person name="van Sinderen D."/>
            <person name="Ventura M."/>
        </authorList>
    </citation>
    <scope>NUCLEOTIDE SEQUENCE [LARGE SCALE GENOMIC DNA]</scope>
    <source>
        <strain evidence="1 2">LMG 21773</strain>
    </source>
</reference>
<dbReference type="InterPro" id="IPR011050">
    <property type="entry name" value="Pectin_lyase_fold/virulence"/>
</dbReference>
<dbReference type="AlphaFoldDB" id="A0A261F9W3"/>
<comment type="caution">
    <text evidence="1">The sequence shown here is derived from an EMBL/GenBank/DDBJ whole genome shotgun (WGS) entry which is preliminary data.</text>
</comment>
<evidence type="ECO:0000313" key="2">
    <source>
        <dbReference type="Proteomes" id="UP000228976"/>
    </source>
</evidence>
<gene>
    <name evidence="1" type="ORF">AEAE_0428</name>
</gene>
<dbReference type="Pfam" id="PF12541">
    <property type="entry name" value="DUF3737"/>
    <property type="match status" value="1"/>
</dbReference>
<name>A0A261F9W3_9BIFI</name>
<protein>
    <submittedName>
        <fullName evidence="1">Hydrogenase</fullName>
    </submittedName>
</protein>
<evidence type="ECO:0000313" key="1">
    <source>
        <dbReference type="EMBL" id="OZG55940.1"/>
    </source>
</evidence>
<accession>A0A261F9W3</accession>
<keyword evidence="2" id="KW-1185">Reference proteome</keyword>
<proteinExistence type="predicted"/>
<dbReference type="InterPro" id="IPR022208">
    <property type="entry name" value="DUF3737"/>
</dbReference>
<dbReference type="RefSeq" id="WP_211277520.1">
    <property type="nucleotide sequence ID" value="NZ_JACBYZ010000001.1"/>
</dbReference>
<sequence>MNENMATMGELSCQPVQEMCEWTGPHAKEVVESGAEQQATQAIRGEYFSGERPLYGLHDAQVSDCVFGEGESPLKEARHVSVDNCVFKWKYPFWYADTVAVENTVLETVAHAGMWYVKNFSMKDCALQAGKLFRRSSGIFLTNVHFANATETFWNCEDVHLERVEAQGTYFGMNSRKIIADHLDLIGDYAFDGASDILITNSRIVAKDAFWNSTNVTVRDSFISGEYLGWNSTNLTLENCVVVSDQGLCYIKGLMIRNTKLLRTDLAFELCSDIDAEITSSIDSVKNPVSGRIVAPRIDGVILDPAVVDPAKTEIISGGERISESTMNEEHAQHIAGYNE</sequence>
<dbReference type="SUPFAM" id="SSF51126">
    <property type="entry name" value="Pectin lyase-like"/>
    <property type="match status" value="1"/>
</dbReference>
<organism evidence="1 2">
    <name type="scientific">Aeriscardovia aeriphila</name>
    <dbReference type="NCBI Taxonomy" id="218139"/>
    <lineage>
        <taxon>Bacteria</taxon>
        <taxon>Bacillati</taxon>
        <taxon>Actinomycetota</taxon>
        <taxon>Actinomycetes</taxon>
        <taxon>Bifidobacteriales</taxon>
        <taxon>Bifidobacteriaceae</taxon>
        <taxon>Aeriscardovia</taxon>
    </lineage>
</organism>
<dbReference type="EMBL" id="MWWU01000002">
    <property type="protein sequence ID" value="OZG55940.1"/>
    <property type="molecule type" value="Genomic_DNA"/>
</dbReference>